<feature type="compositionally biased region" description="Low complexity" evidence="1">
    <location>
        <begin position="77"/>
        <end position="100"/>
    </location>
</feature>
<keyword evidence="2" id="KW-0472">Membrane</keyword>
<gene>
    <name evidence="3" type="ORF">NCGR_LOCUS56811</name>
</gene>
<protein>
    <submittedName>
        <fullName evidence="3">Uncharacterized protein</fullName>
    </submittedName>
</protein>
<dbReference type="AlphaFoldDB" id="A0A811RUU2"/>
<name>A0A811RUU2_9POAL</name>
<evidence type="ECO:0000256" key="2">
    <source>
        <dbReference type="SAM" id="Phobius"/>
    </source>
</evidence>
<feature type="region of interest" description="Disordered" evidence="1">
    <location>
        <begin position="77"/>
        <end position="125"/>
    </location>
</feature>
<keyword evidence="4" id="KW-1185">Reference proteome</keyword>
<feature type="transmembrane region" description="Helical" evidence="2">
    <location>
        <begin position="51"/>
        <end position="72"/>
    </location>
</feature>
<accession>A0A811RUU2</accession>
<comment type="caution">
    <text evidence="3">The sequence shown here is derived from an EMBL/GenBank/DDBJ whole genome shotgun (WGS) entry which is preliminary data.</text>
</comment>
<evidence type="ECO:0000313" key="4">
    <source>
        <dbReference type="Proteomes" id="UP000604825"/>
    </source>
</evidence>
<feature type="compositionally biased region" description="Low complexity" evidence="1">
    <location>
        <begin position="107"/>
        <end position="125"/>
    </location>
</feature>
<evidence type="ECO:0000256" key="1">
    <source>
        <dbReference type="SAM" id="MobiDB-lite"/>
    </source>
</evidence>
<proteinExistence type="predicted"/>
<sequence length="125" mass="12467">MAAAGAALRLRLLYRMLRVGELLALVAFLSWSSSRVPSAAAAAVLPFAGSLLLNARFVFVLGNAIVLLLLALSPHDLSASSSSSSSSGQQTGTAATSTTAAPPPQDAAPAPASASFPSSFAGTPL</sequence>
<keyword evidence="2" id="KW-1133">Transmembrane helix</keyword>
<organism evidence="3 4">
    <name type="scientific">Miscanthus lutarioriparius</name>
    <dbReference type="NCBI Taxonomy" id="422564"/>
    <lineage>
        <taxon>Eukaryota</taxon>
        <taxon>Viridiplantae</taxon>
        <taxon>Streptophyta</taxon>
        <taxon>Embryophyta</taxon>
        <taxon>Tracheophyta</taxon>
        <taxon>Spermatophyta</taxon>
        <taxon>Magnoliopsida</taxon>
        <taxon>Liliopsida</taxon>
        <taxon>Poales</taxon>
        <taxon>Poaceae</taxon>
        <taxon>PACMAD clade</taxon>
        <taxon>Panicoideae</taxon>
        <taxon>Andropogonodae</taxon>
        <taxon>Andropogoneae</taxon>
        <taxon>Saccharinae</taxon>
        <taxon>Miscanthus</taxon>
    </lineage>
</organism>
<keyword evidence="2" id="KW-0812">Transmembrane</keyword>
<dbReference type="PANTHER" id="PTHR33640">
    <property type="entry name" value="TRANSMEMBRANE PROTEIN"/>
    <property type="match status" value="1"/>
</dbReference>
<dbReference type="PANTHER" id="PTHR33640:SF29">
    <property type="entry name" value="OS05G0581700 PROTEIN"/>
    <property type="match status" value="1"/>
</dbReference>
<evidence type="ECO:0000313" key="3">
    <source>
        <dbReference type="EMBL" id="CAD6332713.1"/>
    </source>
</evidence>
<reference evidence="3" key="1">
    <citation type="submission" date="2020-10" db="EMBL/GenBank/DDBJ databases">
        <authorList>
            <person name="Han B."/>
            <person name="Lu T."/>
            <person name="Zhao Q."/>
            <person name="Huang X."/>
            <person name="Zhao Y."/>
        </authorList>
    </citation>
    <scope>NUCLEOTIDE SEQUENCE</scope>
</reference>
<dbReference type="Proteomes" id="UP000604825">
    <property type="component" value="Unassembled WGS sequence"/>
</dbReference>
<dbReference type="EMBL" id="CAJGYO010000017">
    <property type="protein sequence ID" value="CAD6332713.1"/>
    <property type="molecule type" value="Genomic_DNA"/>
</dbReference>